<dbReference type="InterPro" id="IPR046219">
    <property type="entry name" value="DUF6252"/>
</dbReference>
<gene>
    <name evidence="2" type="ORF">F0P94_13195</name>
</gene>
<dbReference type="AlphaFoldDB" id="A0A5N1IP69"/>
<evidence type="ECO:0000313" key="2">
    <source>
        <dbReference type="EMBL" id="KAA9331761.1"/>
    </source>
</evidence>
<dbReference type="Proteomes" id="UP000326570">
    <property type="component" value="Unassembled WGS sequence"/>
</dbReference>
<proteinExistence type="predicted"/>
<dbReference type="Pfam" id="PF19765">
    <property type="entry name" value="DUF6252"/>
    <property type="match status" value="1"/>
</dbReference>
<keyword evidence="1" id="KW-0732">Signal</keyword>
<accession>A0A5N1IP69</accession>
<evidence type="ECO:0000313" key="3">
    <source>
        <dbReference type="Proteomes" id="UP000326570"/>
    </source>
</evidence>
<comment type="caution">
    <text evidence="2">The sequence shown here is derived from an EMBL/GenBank/DDBJ whole genome shotgun (WGS) entry which is preliminary data.</text>
</comment>
<dbReference type="PROSITE" id="PS51257">
    <property type="entry name" value="PROKAR_LIPOPROTEIN"/>
    <property type="match status" value="1"/>
</dbReference>
<feature type="signal peptide" evidence="1">
    <location>
        <begin position="1"/>
        <end position="21"/>
    </location>
</feature>
<reference evidence="2 3" key="1">
    <citation type="submission" date="2019-09" db="EMBL/GenBank/DDBJ databases">
        <title>Genome sequence of Adhaeribacter sp. M2.</title>
        <authorList>
            <person name="Srinivasan S."/>
        </authorList>
    </citation>
    <scope>NUCLEOTIDE SEQUENCE [LARGE SCALE GENOMIC DNA]</scope>
    <source>
        <strain evidence="2 3">M2</strain>
    </source>
</reference>
<protein>
    <submittedName>
        <fullName evidence="2">Uncharacterized protein</fullName>
    </submittedName>
</protein>
<dbReference type="EMBL" id="VTWT01000007">
    <property type="protein sequence ID" value="KAA9331761.1"/>
    <property type="molecule type" value="Genomic_DNA"/>
</dbReference>
<dbReference type="RefSeq" id="WP_150904371.1">
    <property type="nucleotide sequence ID" value="NZ_VTWT01000007.1"/>
</dbReference>
<evidence type="ECO:0000256" key="1">
    <source>
        <dbReference type="SAM" id="SignalP"/>
    </source>
</evidence>
<organism evidence="2 3">
    <name type="scientific">Adhaeribacter soli</name>
    <dbReference type="NCBI Taxonomy" id="2607655"/>
    <lineage>
        <taxon>Bacteria</taxon>
        <taxon>Pseudomonadati</taxon>
        <taxon>Bacteroidota</taxon>
        <taxon>Cytophagia</taxon>
        <taxon>Cytophagales</taxon>
        <taxon>Hymenobacteraceae</taxon>
        <taxon>Adhaeribacter</taxon>
    </lineage>
</organism>
<keyword evidence="3" id="KW-1185">Reference proteome</keyword>
<sequence>MKLKRLPFAWLAVLCFLFSCSKDDDSDKPKPEPAAQTTFKATIAGASWQAKNQNTAASGGLLGIYGDDGAGKQITISMNTPTKTGAYTSGSLSYELTHAGGSSSRWTGLLSDSTKNQLNITSYDAATKKISGTFRFTGLRVFGASTEPDSIMVTNGTFTDIKLPQ</sequence>
<feature type="chain" id="PRO_5024916223" evidence="1">
    <location>
        <begin position="22"/>
        <end position="165"/>
    </location>
</feature>
<name>A0A5N1IP69_9BACT</name>